<evidence type="ECO:0000256" key="6">
    <source>
        <dbReference type="ARBA" id="ARBA00022679"/>
    </source>
</evidence>
<evidence type="ECO:0000313" key="16">
    <source>
        <dbReference type="Proteomes" id="UP000273145"/>
    </source>
</evidence>
<keyword evidence="16" id="KW-1185">Reference proteome</keyword>
<dbReference type="InterPro" id="IPR005467">
    <property type="entry name" value="His_kinase_dom"/>
</dbReference>
<dbReference type="Gene3D" id="3.30.565.10">
    <property type="entry name" value="Histidine kinase-like ATPase, C-terminal domain"/>
    <property type="match status" value="1"/>
</dbReference>
<evidence type="ECO:0000256" key="7">
    <source>
        <dbReference type="ARBA" id="ARBA00022692"/>
    </source>
</evidence>
<dbReference type="InterPro" id="IPR004358">
    <property type="entry name" value="Sig_transdc_His_kin-like_C"/>
</dbReference>
<evidence type="ECO:0000256" key="13">
    <source>
        <dbReference type="ARBA" id="ARBA00023136"/>
    </source>
</evidence>
<dbReference type="InterPro" id="IPR003594">
    <property type="entry name" value="HATPase_dom"/>
</dbReference>
<dbReference type="EMBL" id="CP034248">
    <property type="protein sequence ID" value="AZK46446.1"/>
    <property type="molecule type" value="Genomic_DNA"/>
</dbReference>
<keyword evidence="11" id="KW-1133">Transmembrane helix</keyword>
<keyword evidence="13" id="KW-0472">Membrane</keyword>
<evidence type="ECO:0000259" key="14">
    <source>
        <dbReference type="PROSITE" id="PS50109"/>
    </source>
</evidence>
<comment type="catalytic activity">
    <reaction evidence="1">
        <text>ATP + protein L-histidine = ADP + protein N-phospho-L-histidine.</text>
        <dbReference type="EC" id="2.7.13.3"/>
    </reaction>
</comment>
<keyword evidence="6" id="KW-0808">Transferase</keyword>
<dbReference type="SMART" id="SM00387">
    <property type="entry name" value="HATPase_c"/>
    <property type="match status" value="1"/>
</dbReference>
<evidence type="ECO:0000313" key="15">
    <source>
        <dbReference type="EMBL" id="AZK46446.1"/>
    </source>
</evidence>
<dbReference type="Pfam" id="PF02518">
    <property type="entry name" value="HATPase_c"/>
    <property type="match status" value="1"/>
</dbReference>
<dbReference type="FunFam" id="1.10.287.130:FF:000008">
    <property type="entry name" value="Two-component sensor histidine kinase"/>
    <property type="match status" value="1"/>
</dbReference>
<dbReference type="RefSeq" id="WP_125082505.1">
    <property type="nucleotide sequence ID" value="NZ_CP034248.1"/>
</dbReference>
<dbReference type="FunFam" id="3.30.565.10:FF:000013">
    <property type="entry name" value="Two-component sensor histidine kinase"/>
    <property type="match status" value="1"/>
</dbReference>
<dbReference type="AlphaFoldDB" id="A0A3Q8SAV0"/>
<evidence type="ECO:0000256" key="11">
    <source>
        <dbReference type="ARBA" id="ARBA00022989"/>
    </source>
</evidence>
<dbReference type="CDD" id="cd00082">
    <property type="entry name" value="HisKA"/>
    <property type="match status" value="1"/>
</dbReference>
<reference evidence="15 16" key="1">
    <citation type="submission" date="2018-11" db="EMBL/GenBank/DDBJ databases">
        <title>Genome sequencing of Paenibacillus lentus DSM25539(T).</title>
        <authorList>
            <person name="Kook J.-K."/>
            <person name="Park S.-N."/>
            <person name="Lim Y.K."/>
        </authorList>
    </citation>
    <scope>NUCLEOTIDE SEQUENCE [LARGE SCALE GENOMIC DNA]</scope>
    <source>
        <strain evidence="15 16">DSM 25539</strain>
    </source>
</reference>
<dbReference type="KEGG" id="plen:EIM92_09890"/>
<accession>A0A3Q8SAV0</accession>
<dbReference type="SUPFAM" id="SSF47384">
    <property type="entry name" value="Homodimeric domain of signal transducing histidine kinase"/>
    <property type="match status" value="1"/>
</dbReference>
<dbReference type="GO" id="GO:0005524">
    <property type="term" value="F:ATP binding"/>
    <property type="evidence" value="ECO:0007669"/>
    <property type="project" value="UniProtKB-KW"/>
</dbReference>
<evidence type="ECO:0000256" key="10">
    <source>
        <dbReference type="ARBA" id="ARBA00022840"/>
    </source>
</evidence>
<dbReference type="InterPro" id="IPR036890">
    <property type="entry name" value="HATPase_C_sf"/>
</dbReference>
<dbReference type="OrthoDB" id="9792991at2"/>
<organism evidence="15 16">
    <name type="scientific">Paenibacillus lentus</name>
    <dbReference type="NCBI Taxonomy" id="1338368"/>
    <lineage>
        <taxon>Bacteria</taxon>
        <taxon>Bacillati</taxon>
        <taxon>Bacillota</taxon>
        <taxon>Bacilli</taxon>
        <taxon>Bacillales</taxon>
        <taxon>Paenibacillaceae</taxon>
        <taxon>Paenibacillus</taxon>
    </lineage>
</organism>
<name>A0A3Q8SAV0_9BACL</name>
<dbReference type="InterPro" id="IPR003661">
    <property type="entry name" value="HisK_dim/P_dom"/>
</dbReference>
<keyword evidence="12" id="KW-0902">Two-component regulatory system</keyword>
<keyword evidence="8" id="KW-0547">Nucleotide-binding</keyword>
<comment type="subcellular location">
    <subcellularLocation>
        <location evidence="2">Cell membrane</location>
    </subcellularLocation>
</comment>
<dbReference type="Gene3D" id="1.10.287.130">
    <property type="match status" value="1"/>
</dbReference>
<evidence type="ECO:0000256" key="4">
    <source>
        <dbReference type="ARBA" id="ARBA00022475"/>
    </source>
</evidence>
<dbReference type="GO" id="GO:0004721">
    <property type="term" value="F:phosphoprotein phosphatase activity"/>
    <property type="evidence" value="ECO:0007669"/>
    <property type="project" value="TreeGrafter"/>
</dbReference>
<keyword evidence="7" id="KW-0812">Transmembrane</keyword>
<evidence type="ECO:0000256" key="1">
    <source>
        <dbReference type="ARBA" id="ARBA00000085"/>
    </source>
</evidence>
<evidence type="ECO:0000256" key="12">
    <source>
        <dbReference type="ARBA" id="ARBA00023012"/>
    </source>
</evidence>
<dbReference type="InterPro" id="IPR036097">
    <property type="entry name" value="HisK_dim/P_sf"/>
</dbReference>
<dbReference type="PANTHER" id="PTHR45453">
    <property type="entry name" value="PHOSPHATE REGULON SENSOR PROTEIN PHOR"/>
    <property type="match status" value="1"/>
</dbReference>
<dbReference type="GO" id="GO:0005886">
    <property type="term" value="C:plasma membrane"/>
    <property type="evidence" value="ECO:0007669"/>
    <property type="project" value="UniProtKB-SubCell"/>
</dbReference>
<evidence type="ECO:0000256" key="8">
    <source>
        <dbReference type="ARBA" id="ARBA00022741"/>
    </source>
</evidence>
<keyword evidence="5" id="KW-0597">Phosphoprotein</keyword>
<feature type="domain" description="Histidine kinase" evidence="14">
    <location>
        <begin position="95"/>
        <end position="313"/>
    </location>
</feature>
<dbReference type="PROSITE" id="PS50109">
    <property type="entry name" value="HIS_KIN"/>
    <property type="match status" value="1"/>
</dbReference>
<keyword evidence="10" id="KW-0067">ATP-binding</keyword>
<dbReference type="PANTHER" id="PTHR45453:SF1">
    <property type="entry name" value="PHOSPHATE REGULON SENSOR PROTEIN PHOR"/>
    <property type="match status" value="1"/>
</dbReference>
<keyword evidence="4" id="KW-1003">Cell membrane</keyword>
<dbReference type="GO" id="GO:0016036">
    <property type="term" value="P:cellular response to phosphate starvation"/>
    <property type="evidence" value="ECO:0007669"/>
    <property type="project" value="TreeGrafter"/>
</dbReference>
<evidence type="ECO:0000256" key="3">
    <source>
        <dbReference type="ARBA" id="ARBA00012438"/>
    </source>
</evidence>
<protein>
    <recommendedName>
        <fullName evidence="3">histidine kinase</fullName>
        <ecNumber evidence="3">2.7.13.3</ecNumber>
    </recommendedName>
</protein>
<keyword evidence="9 15" id="KW-0418">Kinase</keyword>
<dbReference type="GO" id="GO:0000155">
    <property type="term" value="F:phosphorelay sensor kinase activity"/>
    <property type="evidence" value="ECO:0007669"/>
    <property type="project" value="InterPro"/>
</dbReference>
<dbReference type="SUPFAM" id="SSF55874">
    <property type="entry name" value="ATPase domain of HSP90 chaperone/DNA topoisomerase II/histidine kinase"/>
    <property type="match status" value="1"/>
</dbReference>
<sequence length="320" mass="36820">MKVLVLLLALLAVLSIGLNFLQYAAWRKREASLVDVSQKLNRILDEQSAEQLLLFTDDTYLQSLVNDIERLRTESQKMSVRYARTEQSMKKMLANISHDLKTPLTVILGYIEIIQHEPDMKSSERSRLLQNIQQKTMEIISLMNSFFDLAKLESGDQQLSLTKVHMNEICRKNILAFYEWVHSSGMEAIIEIPDQPIYAYGDEEALNRILTNLLSNAIRYGHEGKTLGLTLTADEAHIRIEVWDRGKGIQEQNLERVFERMFTLEESRNRSFQGSGLGLTITKRLVEAMDGTISLHSLPYQRTTFTIQLQRAVEPNLRFS</sequence>
<gene>
    <name evidence="15" type="ORF">EIM92_09890</name>
</gene>
<dbReference type="InterPro" id="IPR050351">
    <property type="entry name" value="BphY/WalK/GraS-like"/>
</dbReference>
<evidence type="ECO:0000256" key="5">
    <source>
        <dbReference type="ARBA" id="ARBA00022553"/>
    </source>
</evidence>
<dbReference type="Pfam" id="PF00512">
    <property type="entry name" value="HisKA"/>
    <property type="match status" value="1"/>
</dbReference>
<evidence type="ECO:0000256" key="9">
    <source>
        <dbReference type="ARBA" id="ARBA00022777"/>
    </source>
</evidence>
<evidence type="ECO:0000256" key="2">
    <source>
        <dbReference type="ARBA" id="ARBA00004236"/>
    </source>
</evidence>
<dbReference type="EC" id="2.7.13.3" evidence="3"/>
<dbReference type="Proteomes" id="UP000273145">
    <property type="component" value="Chromosome"/>
</dbReference>
<dbReference type="SMART" id="SM00388">
    <property type="entry name" value="HisKA"/>
    <property type="match status" value="1"/>
</dbReference>
<proteinExistence type="predicted"/>
<dbReference type="PRINTS" id="PR00344">
    <property type="entry name" value="BCTRLSENSOR"/>
</dbReference>